<dbReference type="SMART" id="SM00670">
    <property type="entry name" value="PINc"/>
    <property type="match status" value="1"/>
</dbReference>
<dbReference type="SUPFAM" id="SSF52540">
    <property type="entry name" value="P-loop containing nucleoside triphosphate hydrolases"/>
    <property type="match status" value="1"/>
</dbReference>
<evidence type="ECO:0000256" key="3">
    <source>
        <dbReference type="ARBA" id="ARBA00022840"/>
    </source>
</evidence>
<evidence type="ECO:0000256" key="1">
    <source>
        <dbReference type="ARBA" id="ARBA00010393"/>
    </source>
</evidence>
<dbReference type="InterPro" id="IPR027417">
    <property type="entry name" value="P-loop_NTPase"/>
</dbReference>
<sequence>MAKKNYILDTNVLLHDSKSIFCFEDNTVILPLVVIEELDRFKKENSEIGRNARHVARELDLLRQKGKLTNGGVDLENGGKLRVLFTPQESDLVKNLPDALSRDTADNHILALASKMDQEQQVPTILVTKDINLRIKAHSLNLQAQDYTTDKVSFDKLFPGSFESPASPQTIDKFYREGKLSMADLSFDEQSELPFFYPHTCATLHCGQQSAIGRVCSKSDSIVPLCNVPKEGFWGISPRNREQKFALDLLADPQIHLVSLVGKAGTGKTLLAIAAGLHQVADQGLYRKLLVSRPVFPMGRDLGFLPGELDEKLAPWMQPIYDNVDLLLNGVPCDDDKDLRRGKAAGNQKRRRGHQELVEMGWMEIEALTYIRGRSIPKQYLIVDEAQNLTPHEVKTIITRAGEGTKIVLTGDPYQIDNPYVDAESNGLTYVVEKFKDSSLAGHITLSKGERSELAEAASNIL</sequence>
<dbReference type="GO" id="GO:0005829">
    <property type="term" value="C:cytosol"/>
    <property type="evidence" value="ECO:0007669"/>
    <property type="project" value="TreeGrafter"/>
</dbReference>
<dbReference type="Gene3D" id="3.40.50.1010">
    <property type="entry name" value="5'-nuclease"/>
    <property type="match status" value="1"/>
</dbReference>
<evidence type="ECO:0000313" key="7">
    <source>
        <dbReference type="Proteomes" id="UP000035036"/>
    </source>
</evidence>
<dbReference type="Proteomes" id="UP000035036">
    <property type="component" value="Plasmid pGSUB1"/>
</dbReference>
<evidence type="ECO:0000256" key="4">
    <source>
        <dbReference type="ARBA" id="ARBA00046345"/>
    </source>
</evidence>
<evidence type="ECO:0000313" key="6">
    <source>
        <dbReference type="EMBL" id="AJF08299.1"/>
    </source>
</evidence>
<keyword evidence="3" id="KW-0067">ATP-binding</keyword>
<keyword evidence="2" id="KW-0547">Nucleotide-binding</keyword>
<dbReference type="RefSeq" id="WP_040202967.1">
    <property type="nucleotide sequence ID" value="NZ_CP010312.1"/>
</dbReference>
<dbReference type="SUPFAM" id="SSF88723">
    <property type="entry name" value="PIN domain-like"/>
    <property type="match status" value="1"/>
</dbReference>
<gene>
    <name evidence="6" type="ORF">GSUB_17645</name>
</gene>
<feature type="domain" description="PIN" evidence="5">
    <location>
        <begin position="4"/>
        <end position="135"/>
    </location>
</feature>
<comment type="similarity">
    <text evidence="4">In the N-terminal section; belongs to the PINc/VapC protein family.</text>
</comment>
<comment type="similarity">
    <text evidence="1">Belongs to the PhoH family.</text>
</comment>
<dbReference type="GO" id="GO:0005524">
    <property type="term" value="F:ATP binding"/>
    <property type="evidence" value="ECO:0007669"/>
    <property type="project" value="UniProtKB-KW"/>
</dbReference>
<reference evidence="6 7" key="1">
    <citation type="journal article" date="2015" name="Genome Announc.">
        <title>Genomes of Geoalkalibacter ferrihydriticus Z-0531T and Geoalkalibacter subterraneus Red1T, Two Haloalkaliphilic Metal-Reducing Deltaproteobacteria.</title>
        <authorList>
            <person name="Badalamenti J.P."/>
            <person name="Krajmalnik-Brown R."/>
            <person name="Torres C.I."/>
            <person name="Bond D.R."/>
        </authorList>
    </citation>
    <scope>NUCLEOTIDE SEQUENCE [LARGE SCALE GENOMIC DNA]</scope>
    <source>
        <strain evidence="6 7">Red1</strain>
        <plasmid evidence="7">Plasmid pGSUB1</plasmid>
    </source>
</reference>
<dbReference type="InterPro" id="IPR029060">
    <property type="entry name" value="PIN-like_dom_sf"/>
</dbReference>
<accession>A0A0B5FUH9</accession>
<keyword evidence="7" id="KW-1185">Reference proteome</keyword>
<dbReference type="InterPro" id="IPR051451">
    <property type="entry name" value="PhoH2-like"/>
</dbReference>
<keyword evidence="6" id="KW-0614">Plasmid</keyword>
<dbReference type="HOGENOM" id="CLU_022283_2_1_7"/>
<dbReference type="PANTHER" id="PTHR30473:SF2">
    <property type="entry name" value="PIN DOMAIN-CONTAINING PROTEIN"/>
    <property type="match status" value="1"/>
</dbReference>
<evidence type="ECO:0000256" key="2">
    <source>
        <dbReference type="ARBA" id="ARBA00022741"/>
    </source>
</evidence>
<dbReference type="Pfam" id="PF13638">
    <property type="entry name" value="PIN_4"/>
    <property type="match status" value="1"/>
</dbReference>
<geneLocation type="plasmid" evidence="6 7">
    <name>pGSUB1</name>
</geneLocation>
<dbReference type="OrthoDB" id="9766527at2"/>
<dbReference type="Gene3D" id="3.40.50.300">
    <property type="entry name" value="P-loop containing nucleotide triphosphate hydrolases"/>
    <property type="match status" value="1"/>
</dbReference>
<proteinExistence type="inferred from homology"/>
<dbReference type="InterPro" id="IPR003714">
    <property type="entry name" value="PhoH"/>
</dbReference>
<dbReference type="CDD" id="cd09883">
    <property type="entry name" value="PIN_VapC_PhoHL-ATPase"/>
    <property type="match status" value="1"/>
</dbReference>
<evidence type="ECO:0000259" key="5">
    <source>
        <dbReference type="SMART" id="SM00670"/>
    </source>
</evidence>
<protein>
    <submittedName>
        <fullName evidence="6">PhoH</fullName>
    </submittedName>
</protein>
<dbReference type="Pfam" id="PF02562">
    <property type="entry name" value="PhoH"/>
    <property type="match status" value="1"/>
</dbReference>
<name>A0A0B5FUH9_9BACT</name>
<organism evidence="6 7">
    <name type="scientific">Geoalkalibacter subterraneus</name>
    <dbReference type="NCBI Taxonomy" id="483547"/>
    <lineage>
        <taxon>Bacteria</taxon>
        <taxon>Pseudomonadati</taxon>
        <taxon>Thermodesulfobacteriota</taxon>
        <taxon>Desulfuromonadia</taxon>
        <taxon>Desulfuromonadales</taxon>
        <taxon>Geoalkalibacteraceae</taxon>
        <taxon>Geoalkalibacter</taxon>
    </lineage>
</organism>
<dbReference type="InterPro" id="IPR002716">
    <property type="entry name" value="PIN_dom"/>
</dbReference>
<dbReference type="FunFam" id="3.40.50.300:FF:000013">
    <property type="entry name" value="PhoH family ATPase"/>
    <property type="match status" value="1"/>
</dbReference>
<dbReference type="KEGG" id="gsb:GSUB_17645"/>
<dbReference type="AlphaFoldDB" id="A0A0B5FUH9"/>
<dbReference type="EMBL" id="CP010312">
    <property type="protein sequence ID" value="AJF08299.1"/>
    <property type="molecule type" value="Genomic_DNA"/>
</dbReference>
<dbReference type="PANTHER" id="PTHR30473">
    <property type="entry name" value="PROTEIN PHOH"/>
    <property type="match status" value="1"/>
</dbReference>